<reference evidence="10" key="2">
    <citation type="submission" date="2023-01" db="EMBL/GenBank/DDBJ databases">
        <title>Gilvimarinus xylanilyticus HB14 isolated from Caulerpa lentillifera aquaculture base in Hainan, China.</title>
        <authorList>
            <person name="Zhang Y.-J."/>
        </authorList>
    </citation>
    <scope>NUCLEOTIDE SEQUENCE</scope>
    <source>
        <strain evidence="10">HB14</strain>
    </source>
</reference>
<dbReference type="GO" id="GO:0004222">
    <property type="term" value="F:metalloendopeptidase activity"/>
    <property type="evidence" value="ECO:0007669"/>
    <property type="project" value="InterPro"/>
</dbReference>
<dbReference type="RefSeq" id="WP_253967361.1">
    <property type="nucleotide sequence ID" value="NZ_JAMFTH010000001.1"/>
</dbReference>
<comment type="caution">
    <text evidence="10">The sequence shown here is derived from an EMBL/GenBank/DDBJ whole genome shotgun (WGS) entry which is preliminary data.</text>
</comment>
<keyword evidence="2" id="KW-0479">Metal-binding</keyword>
<evidence type="ECO:0000256" key="2">
    <source>
        <dbReference type="ARBA" id="ARBA00022723"/>
    </source>
</evidence>
<evidence type="ECO:0000256" key="3">
    <source>
        <dbReference type="ARBA" id="ARBA00022801"/>
    </source>
</evidence>
<accession>A0A9X2I559</accession>
<dbReference type="Pfam" id="PF23368">
    <property type="entry name" value="DUF7092"/>
    <property type="match status" value="1"/>
</dbReference>
<feature type="transmembrane region" description="Helical" evidence="7">
    <location>
        <begin position="99"/>
        <end position="121"/>
    </location>
</feature>
<comment type="similarity">
    <text evidence="6">Belongs to the peptidase M48 family.</text>
</comment>
<name>A0A9X2I559_9GAMM</name>
<keyword evidence="11" id="KW-1185">Reference proteome</keyword>
<dbReference type="PANTHER" id="PTHR22726">
    <property type="entry name" value="METALLOENDOPEPTIDASE OMA1"/>
    <property type="match status" value="1"/>
</dbReference>
<organism evidence="10 11">
    <name type="scientific">Gilvimarinus xylanilyticus</name>
    <dbReference type="NCBI Taxonomy" id="2944139"/>
    <lineage>
        <taxon>Bacteria</taxon>
        <taxon>Pseudomonadati</taxon>
        <taxon>Pseudomonadota</taxon>
        <taxon>Gammaproteobacteria</taxon>
        <taxon>Cellvibrionales</taxon>
        <taxon>Cellvibrionaceae</taxon>
        <taxon>Gilvimarinus</taxon>
    </lineage>
</organism>
<keyword evidence="7" id="KW-0472">Membrane</keyword>
<proteinExistence type="inferred from homology"/>
<evidence type="ECO:0000256" key="4">
    <source>
        <dbReference type="ARBA" id="ARBA00022833"/>
    </source>
</evidence>
<dbReference type="InterPro" id="IPR055518">
    <property type="entry name" value="DUF7092"/>
</dbReference>
<dbReference type="Proteomes" id="UP001139319">
    <property type="component" value="Unassembled WGS sequence"/>
</dbReference>
<keyword evidence="4 6" id="KW-0862">Zinc</keyword>
<dbReference type="GO" id="GO:0016020">
    <property type="term" value="C:membrane"/>
    <property type="evidence" value="ECO:0007669"/>
    <property type="project" value="TreeGrafter"/>
</dbReference>
<dbReference type="InterPro" id="IPR051156">
    <property type="entry name" value="Mito/Outer_Membr_Metalloprot"/>
</dbReference>
<dbReference type="Pfam" id="PF01435">
    <property type="entry name" value="Peptidase_M48"/>
    <property type="match status" value="1"/>
</dbReference>
<dbReference type="AlphaFoldDB" id="A0A9X2I559"/>
<evidence type="ECO:0000313" key="11">
    <source>
        <dbReference type="Proteomes" id="UP001139319"/>
    </source>
</evidence>
<dbReference type="InterPro" id="IPR001915">
    <property type="entry name" value="Peptidase_M48"/>
</dbReference>
<evidence type="ECO:0000256" key="1">
    <source>
        <dbReference type="ARBA" id="ARBA00022670"/>
    </source>
</evidence>
<evidence type="ECO:0000259" key="8">
    <source>
        <dbReference type="Pfam" id="PF01435"/>
    </source>
</evidence>
<dbReference type="Gene3D" id="3.30.2010.10">
    <property type="entry name" value="Metalloproteases ('zincins'), catalytic domain"/>
    <property type="match status" value="1"/>
</dbReference>
<feature type="domain" description="Peptidase M48" evidence="8">
    <location>
        <begin position="194"/>
        <end position="371"/>
    </location>
</feature>
<keyword evidence="7" id="KW-1133">Transmembrane helix</keyword>
<dbReference type="PANTHER" id="PTHR22726:SF1">
    <property type="entry name" value="METALLOENDOPEPTIDASE OMA1, MITOCHONDRIAL"/>
    <property type="match status" value="1"/>
</dbReference>
<keyword evidence="5 6" id="KW-0482">Metalloprotease</keyword>
<dbReference type="EMBL" id="JAMFTH010000001">
    <property type="protein sequence ID" value="MCP8899102.1"/>
    <property type="molecule type" value="Genomic_DNA"/>
</dbReference>
<gene>
    <name evidence="10" type="ORF">M6D89_07300</name>
</gene>
<evidence type="ECO:0000313" key="10">
    <source>
        <dbReference type="EMBL" id="MCP8899102.1"/>
    </source>
</evidence>
<evidence type="ECO:0000256" key="5">
    <source>
        <dbReference type="ARBA" id="ARBA00023049"/>
    </source>
</evidence>
<evidence type="ECO:0000259" key="9">
    <source>
        <dbReference type="Pfam" id="PF23368"/>
    </source>
</evidence>
<keyword evidence="3 6" id="KW-0378">Hydrolase</keyword>
<dbReference type="GO" id="GO:0051603">
    <property type="term" value="P:proteolysis involved in protein catabolic process"/>
    <property type="evidence" value="ECO:0007669"/>
    <property type="project" value="TreeGrafter"/>
</dbReference>
<keyword evidence="1 6" id="KW-0645">Protease</keyword>
<evidence type="ECO:0000256" key="6">
    <source>
        <dbReference type="RuleBase" id="RU003983"/>
    </source>
</evidence>
<comment type="cofactor">
    <cofactor evidence="6">
        <name>Zn(2+)</name>
        <dbReference type="ChEBI" id="CHEBI:29105"/>
    </cofactor>
    <text evidence="6">Binds 1 zinc ion per subunit.</text>
</comment>
<protein>
    <submittedName>
        <fullName evidence="10">M48 family metallopeptidase</fullName>
    </submittedName>
</protein>
<dbReference type="GO" id="GO:0046872">
    <property type="term" value="F:metal ion binding"/>
    <property type="evidence" value="ECO:0007669"/>
    <property type="project" value="UniProtKB-KW"/>
</dbReference>
<feature type="domain" description="DUF7092" evidence="9">
    <location>
        <begin position="3"/>
        <end position="81"/>
    </location>
</feature>
<reference evidence="10" key="1">
    <citation type="submission" date="2022-05" db="EMBL/GenBank/DDBJ databases">
        <authorList>
            <person name="Sun H.-N."/>
        </authorList>
    </citation>
    <scope>NUCLEOTIDE SEQUENCE</scope>
    <source>
        <strain evidence="10">HB14</strain>
    </source>
</reference>
<keyword evidence="7" id="KW-0812">Transmembrane</keyword>
<dbReference type="CDD" id="cd07332">
    <property type="entry name" value="M48C_Oma1_like"/>
    <property type="match status" value="1"/>
</dbReference>
<sequence length="374" mass="41424">MDIHGLWYNGKDASRCEALLRLQADGQVEIVAQSDGRHLREAHASTLEISSRLGNSARFVRFSGGAAFETTENAQVDELQRQWQPGLWRGLLHRLETHLGLVIAASLVVLVLVVGGALYGVPAVSKMIAYQLPQDTLDSVASESMSILDKFHFEPSQLSQGEKNELHRAFAPVLADYPELDLRVEFRTGGEHIGANAFALPDGTMIFTDEMVALSHSHDELRAVLAHEIGHVALRHSLRAVIQNAVLGFAYVTLVGDGSAVGDLLVGLPVLATTLSYSRDHETEADEFAARYLDKMGIDRQVFVDLMTRLGETAHCQHLLDEAENVEPEQLSETERLQLCEKLAEEQGDDESAQWLDYLSTHPNLEKRLEDFTH</sequence>
<evidence type="ECO:0000256" key="7">
    <source>
        <dbReference type="SAM" id="Phobius"/>
    </source>
</evidence>